<feature type="compositionally biased region" description="Acidic residues" evidence="6">
    <location>
        <begin position="648"/>
        <end position="670"/>
    </location>
</feature>
<evidence type="ECO:0000256" key="6">
    <source>
        <dbReference type="SAM" id="MobiDB-lite"/>
    </source>
</evidence>
<dbReference type="PANTHER" id="PTHR23337:SF3">
    <property type="entry name" value="MORC FAMILY CW-TYPE ZINC FINGER 2"/>
    <property type="match status" value="1"/>
</dbReference>
<accession>A0A1I7TTL9</accession>
<evidence type="ECO:0000313" key="8">
    <source>
        <dbReference type="WBParaSite" id="Csp11.Scaffold629.g11660.t1"/>
    </source>
</evidence>
<dbReference type="STRING" id="1561998.A0A1I7TTL9"/>
<name>A0A1I7TTL9_9PELO</name>
<dbReference type="PANTHER" id="PTHR23337">
    <property type="entry name" value="ZINC FINGER CW-TYPE COILED-COIL DOMAIN PROTEIN 1"/>
    <property type="match status" value="1"/>
</dbReference>
<dbReference type="AlphaFoldDB" id="A0A1I7TTL9"/>
<keyword evidence="2" id="KW-0479">Metal-binding</keyword>
<dbReference type="eggNOG" id="KOG1845">
    <property type="taxonomic scope" value="Eukaryota"/>
</dbReference>
<dbReference type="Proteomes" id="UP000095282">
    <property type="component" value="Unplaced"/>
</dbReference>
<feature type="region of interest" description="Disordered" evidence="6">
    <location>
        <begin position="611"/>
        <end position="684"/>
    </location>
</feature>
<dbReference type="Gene3D" id="3.30.565.10">
    <property type="entry name" value="Histidine kinase-like ATPase, C-terminal domain"/>
    <property type="match status" value="1"/>
</dbReference>
<keyword evidence="4" id="KW-0539">Nucleus</keyword>
<evidence type="ECO:0000313" key="7">
    <source>
        <dbReference type="Proteomes" id="UP000095282"/>
    </source>
</evidence>
<proteinExistence type="predicted"/>
<evidence type="ECO:0000256" key="3">
    <source>
        <dbReference type="ARBA" id="ARBA00023054"/>
    </source>
</evidence>
<reference evidence="8" key="1">
    <citation type="submission" date="2016-11" db="UniProtKB">
        <authorList>
            <consortium name="WormBaseParasite"/>
        </authorList>
    </citation>
    <scope>IDENTIFICATION</scope>
</reference>
<evidence type="ECO:0000256" key="5">
    <source>
        <dbReference type="SAM" id="Coils"/>
    </source>
</evidence>
<comment type="subcellular location">
    <subcellularLocation>
        <location evidence="1">Nucleus</location>
    </subcellularLocation>
</comment>
<evidence type="ECO:0000256" key="4">
    <source>
        <dbReference type="ARBA" id="ARBA00023242"/>
    </source>
</evidence>
<evidence type="ECO:0000256" key="2">
    <source>
        <dbReference type="ARBA" id="ARBA00022723"/>
    </source>
</evidence>
<feature type="compositionally biased region" description="Acidic residues" evidence="6">
    <location>
        <begin position="620"/>
        <end position="629"/>
    </location>
</feature>
<sequence length="892" mass="102920">MNYSDFEELEKATVTLRQLNQSFHTHPFSAISEFVDNCYDSRATRMDIDIMIGIPKNSAKKGNQLMALQITDNGSGMSREEALKMISFGKSTKEVRSNIGRYGNGLKTGAFYVGASVLVITKKNGIYTVLLISKEFQEASNLDRYVVVPCPSFDENWEPVIQSDKERRRLSMEKQIIEEWGILGQTMDIKALKSLSSGIKGDSGTIVIIGSLKKHSTGVHFLNFFKPGDIVFEEGDIQRPLDVSLKARLSRLYLNPKMEMYIKGNRVVPAKICATWIGREAYSFQPGKSQEVKDNMKILKKEHRKLKKEVEELSEKISELEPKDKERQELEEEKNHKRNRYFVSARQLDIFEEKAREKCTLNCGIEVRNREDNGIHVYINDRLIRWGFKGIPFFKEEKSKGISAYIALSSVTNPPNSTKEKFSDENDFKDLMKKCGKLLMRYSEELESLWIPRHLRVDWEIDLERLVQSGWAVFWKIYARGKEEWSPEAQGIVERHCGFWRNCGECQKWIRSIHPVPEDTTCKTMGMECEEEKKVDEKFNEIRKQELDELSERSQTASPIYVDLEKIEKMEKMKEVEEIENMEKMEGKEEIADIEDIGGNHIESELVSEGPFQGTPLAEESNEIQEQDDKDLSERSRPATPRYVLFEESSEEIEENEGNDEEVESEEDFPMFEPPSPNFVVPDDFAEVDVPGYCTPQRPQSVLSLGWSTPRESSVLMEEAGCSASSSKPARPPVPIDVYFRQVKSTFRSIPLASTAKRGRKRLQGPQKSPRERWLEEKVNQFLLKLGQPTIGRNYAGKIDEKAVDEMIVKKQEEEKEKWEYTEKQIHKCLDQKEILENREFLKAFLALLVSQWSPLAVKIIIDVYFQPDNSEPAIDRIQKLGKLAEKKMKFK</sequence>
<protein>
    <submittedName>
        <fullName evidence="8">CW-type domain-containing protein</fullName>
    </submittedName>
</protein>
<feature type="coiled-coil region" evidence="5">
    <location>
        <begin position="289"/>
        <end position="340"/>
    </location>
</feature>
<dbReference type="Pfam" id="PF13589">
    <property type="entry name" value="HATPase_c_3"/>
    <property type="match status" value="1"/>
</dbReference>
<keyword evidence="7" id="KW-1185">Reference proteome</keyword>
<dbReference type="WBParaSite" id="Csp11.Scaffold629.g11660.t1">
    <property type="protein sequence ID" value="Csp11.Scaffold629.g11660.t1"/>
    <property type="gene ID" value="Csp11.Scaffold629.g11660"/>
</dbReference>
<dbReference type="GO" id="GO:0005634">
    <property type="term" value="C:nucleus"/>
    <property type="evidence" value="ECO:0007669"/>
    <property type="project" value="UniProtKB-SubCell"/>
</dbReference>
<dbReference type="SUPFAM" id="SSF55874">
    <property type="entry name" value="ATPase domain of HSP90 chaperone/DNA topoisomerase II/histidine kinase"/>
    <property type="match status" value="1"/>
</dbReference>
<dbReference type="GO" id="GO:0046872">
    <property type="term" value="F:metal ion binding"/>
    <property type="evidence" value="ECO:0007669"/>
    <property type="project" value="UniProtKB-KW"/>
</dbReference>
<keyword evidence="3 5" id="KW-0175">Coiled coil</keyword>
<dbReference type="InterPro" id="IPR036890">
    <property type="entry name" value="HATPase_C_sf"/>
</dbReference>
<organism evidence="7 8">
    <name type="scientific">Caenorhabditis tropicalis</name>
    <dbReference type="NCBI Taxonomy" id="1561998"/>
    <lineage>
        <taxon>Eukaryota</taxon>
        <taxon>Metazoa</taxon>
        <taxon>Ecdysozoa</taxon>
        <taxon>Nematoda</taxon>
        <taxon>Chromadorea</taxon>
        <taxon>Rhabditida</taxon>
        <taxon>Rhabditina</taxon>
        <taxon>Rhabditomorpha</taxon>
        <taxon>Rhabditoidea</taxon>
        <taxon>Rhabditidae</taxon>
        <taxon>Peloderinae</taxon>
        <taxon>Caenorhabditis</taxon>
    </lineage>
</organism>
<evidence type="ECO:0000256" key="1">
    <source>
        <dbReference type="ARBA" id="ARBA00004123"/>
    </source>
</evidence>